<feature type="repeat" description="ANK" evidence="3">
    <location>
        <begin position="181"/>
        <end position="213"/>
    </location>
</feature>
<feature type="repeat" description="ANK" evidence="3">
    <location>
        <begin position="214"/>
        <end position="246"/>
    </location>
</feature>
<evidence type="ECO:0000256" key="2">
    <source>
        <dbReference type="ARBA" id="ARBA00023043"/>
    </source>
</evidence>
<evidence type="ECO:0000313" key="4">
    <source>
        <dbReference type="EMBL" id="KIJ88884.1"/>
    </source>
</evidence>
<keyword evidence="5" id="KW-1185">Reference proteome</keyword>
<feature type="repeat" description="ANK" evidence="3">
    <location>
        <begin position="247"/>
        <end position="279"/>
    </location>
</feature>
<accession>A0A0C2QYF3</accession>
<dbReference type="PROSITE" id="PS50088">
    <property type="entry name" value="ANK_REPEAT"/>
    <property type="match status" value="8"/>
</dbReference>
<dbReference type="PROSITE" id="PS50297">
    <property type="entry name" value="ANK_REP_REGION"/>
    <property type="match status" value="7"/>
</dbReference>
<dbReference type="SUPFAM" id="SSF48403">
    <property type="entry name" value="Ankyrin repeat"/>
    <property type="match status" value="1"/>
</dbReference>
<feature type="repeat" description="ANK" evidence="3">
    <location>
        <begin position="412"/>
        <end position="444"/>
    </location>
</feature>
<dbReference type="PRINTS" id="PR01415">
    <property type="entry name" value="ANKYRIN"/>
</dbReference>
<dbReference type="InterPro" id="IPR011990">
    <property type="entry name" value="TPR-like_helical_dom_sf"/>
</dbReference>
<dbReference type="InterPro" id="IPR019734">
    <property type="entry name" value="TPR_rpt"/>
</dbReference>
<dbReference type="Pfam" id="PF13606">
    <property type="entry name" value="Ank_3"/>
    <property type="match status" value="1"/>
</dbReference>
<name>A0A0C2QYF3_9RICK</name>
<dbReference type="PANTHER" id="PTHR24189">
    <property type="entry name" value="MYOTROPHIN"/>
    <property type="match status" value="1"/>
</dbReference>
<evidence type="ECO:0000313" key="5">
    <source>
        <dbReference type="Proteomes" id="UP000031952"/>
    </source>
</evidence>
<feature type="repeat" description="ANK" evidence="3">
    <location>
        <begin position="379"/>
        <end position="411"/>
    </location>
</feature>
<feature type="repeat" description="ANK" evidence="3">
    <location>
        <begin position="346"/>
        <end position="378"/>
    </location>
</feature>
<reference evidence="4 5" key="1">
    <citation type="submission" date="2014-12" db="EMBL/GenBank/DDBJ databases">
        <title>Whole genome sequence of Candidatus Rickettsia asemboensis strain NMRCii isolated from cat fleas in west Kenya.</title>
        <authorList>
            <person name="Jima D."/>
            <person name="Luce-Fedrow A."/>
            <person name="Yang Y."/>
            <person name="Maina A.N."/>
            <person name="Snesrud E.C."/>
            <person name="Jarman R.G."/>
            <person name="Richards A.L."/>
            <person name="Hang J."/>
        </authorList>
    </citation>
    <scope>NUCLEOTIDE SEQUENCE [LARGE SCALE GENOMIC DNA]</scope>
    <source>
        <strain evidence="4 5">NMRCii</strain>
    </source>
</reference>
<feature type="repeat" description="ANK" evidence="3">
    <location>
        <begin position="313"/>
        <end position="345"/>
    </location>
</feature>
<proteinExistence type="predicted"/>
<feature type="repeat" description="ANK" evidence="3">
    <location>
        <begin position="280"/>
        <end position="312"/>
    </location>
</feature>
<dbReference type="AlphaFoldDB" id="A0A0C2QYF3"/>
<evidence type="ECO:0000256" key="1">
    <source>
        <dbReference type="ARBA" id="ARBA00022737"/>
    </source>
</evidence>
<comment type="caution">
    <text evidence="4">The sequence shown here is derived from an EMBL/GenBank/DDBJ whole genome shotgun (WGS) entry which is preliminary data.</text>
</comment>
<dbReference type="PANTHER" id="PTHR24189:SF50">
    <property type="entry name" value="ANKYRIN REPEAT AND SOCS BOX PROTEIN 2"/>
    <property type="match status" value="1"/>
</dbReference>
<sequence length="792" mass="90599">MIKDTNTIPYNFSLNINLNLHNILEYKLVPLAVVQIPVSNLLFEHNSVFINITYKPILAECAFPATITYTKRHGDSNIRSIFKSPSPKTDIITITYNTSLGTINSQYGRKNFLSDTINTCNTEREYIVNALVEQEKLRNIIPFVSYCNINAFAIYAPQFGCVELVPLLLVYGTNPNVKTDNGKTILHSGAESGNIDLVYLLVAHGVDVNAKDNWHNNVLYYAFISRNLNLVQFLVKNGADVNAKTANNATVLHYAAGSSNLDLICYLVQCGIDINAKTTNNETVLYFAAECGSLDLISYLVKNGADVNAKTTNNETVLHFAVRSGNYNLVYWLIEKGTDMHAKTDHNETVLHFAVKSDNLDLVYWLIEKGADIYAKTTDNKTLLHYAVISENYELIYWLIEQGTDINAKTTDNKTVLYYAVILGNYDLVYWLIEQGADINVKTTDNKTVLYYALEYDYFDIVKVLIQCGIDIASDIYNSTCHNYLFDCIQYTNTIPQQSILEDDQTGHLQQYKKNTSVNLKIDKFSNQPESLDISKDSKVLSNKVSNNILISNQVMDITLQSSDDIQCHNMKGIHKSIDDTKISSHSLEKNVQFYTDTPYYYRYTYKEYYQYGSIEYNSYRYQNAILYYEYAINSINHTNYKEYNDEEKHYIIKLLGNIYVDKGNALCMQYKYDEGIVHYHSALSIYDKLIGQDNIGYLIALAKYNFGSAMLKQAIDQYKKGDHELAKAYYDQTLELYKPAEKYGLCNVDELQKEILDNYTIKNNYNYISTYNYSNTDTLYTNMLGEIMVNA</sequence>
<dbReference type="SUPFAM" id="SSF48452">
    <property type="entry name" value="TPR-like"/>
    <property type="match status" value="1"/>
</dbReference>
<dbReference type="Proteomes" id="UP000031952">
    <property type="component" value="Unassembled WGS sequence"/>
</dbReference>
<dbReference type="Gene3D" id="1.25.40.20">
    <property type="entry name" value="Ankyrin repeat-containing domain"/>
    <property type="match status" value="2"/>
</dbReference>
<dbReference type="InterPro" id="IPR036770">
    <property type="entry name" value="Ankyrin_rpt-contain_sf"/>
</dbReference>
<protein>
    <submittedName>
        <fullName evidence="4">Uncharacterized protein</fullName>
    </submittedName>
</protein>
<dbReference type="Gene3D" id="1.25.40.10">
    <property type="entry name" value="Tetratricopeptide repeat domain"/>
    <property type="match status" value="1"/>
</dbReference>
<dbReference type="InterPro" id="IPR002110">
    <property type="entry name" value="Ankyrin_rpt"/>
</dbReference>
<dbReference type="EMBL" id="JWSW01000017">
    <property type="protein sequence ID" value="KIJ88884.1"/>
    <property type="molecule type" value="Genomic_DNA"/>
</dbReference>
<dbReference type="Pfam" id="PF12796">
    <property type="entry name" value="Ank_2"/>
    <property type="match status" value="3"/>
</dbReference>
<keyword evidence="2 3" id="KW-0040">ANK repeat</keyword>
<gene>
    <name evidence="4" type="ORF">SB78_03035</name>
</gene>
<dbReference type="SMART" id="SM00028">
    <property type="entry name" value="TPR"/>
    <property type="match status" value="3"/>
</dbReference>
<keyword evidence="1" id="KW-0677">Repeat</keyword>
<evidence type="ECO:0000256" key="3">
    <source>
        <dbReference type="PROSITE-ProRule" id="PRU00023"/>
    </source>
</evidence>
<organism evidence="4 5">
    <name type="scientific">Rickettsia asembonensis</name>
    <dbReference type="NCBI Taxonomy" id="1068590"/>
    <lineage>
        <taxon>Bacteria</taxon>
        <taxon>Pseudomonadati</taxon>
        <taxon>Pseudomonadota</taxon>
        <taxon>Alphaproteobacteria</taxon>
        <taxon>Rickettsiales</taxon>
        <taxon>Rickettsiaceae</taxon>
        <taxon>Rickettsieae</taxon>
        <taxon>Rickettsia</taxon>
        <taxon>spotted fever group</taxon>
    </lineage>
</organism>
<dbReference type="SMART" id="SM00248">
    <property type="entry name" value="ANK"/>
    <property type="match status" value="9"/>
</dbReference>
<dbReference type="InterPro" id="IPR050745">
    <property type="entry name" value="Multifunctional_regulatory"/>
</dbReference>